<evidence type="ECO:0000256" key="1">
    <source>
        <dbReference type="ARBA" id="ARBA00010641"/>
    </source>
</evidence>
<evidence type="ECO:0000313" key="8">
    <source>
        <dbReference type="Proteomes" id="UP000516422"/>
    </source>
</evidence>
<keyword evidence="3" id="KW-0731">Sigma factor</keyword>
<dbReference type="SUPFAM" id="SSF88659">
    <property type="entry name" value="Sigma3 and sigma4 domains of RNA polymerase sigma factors"/>
    <property type="match status" value="1"/>
</dbReference>
<dbReference type="SUPFAM" id="SSF54427">
    <property type="entry name" value="NTF2-like"/>
    <property type="match status" value="1"/>
</dbReference>
<dbReference type="GO" id="GO:0003677">
    <property type="term" value="F:DNA binding"/>
    <property type="evidence" value="ECO:0007669"/>
    <property type="project" value="InterPro"/>
</dbReference>
<dbReference type="InterPro" id="IPR036388">
    <property type="entry name" value="WH-like_DNA-bd_sf"/>
</dbReference>
<feature type="domain" description="SnoaL-like" evidence="6">
    <location>
        <begin position="79"/>
        <end position="181"/>
    </location>
</feature>
<dbReference type="Pfam" id="PF08281">
    <property type="entry name" value="Sigma70_r4_2"/>
    <property type="match status" value="1"/>
</dbReference>
<dbReference type="InterPro" id="IPR037401">
    <property type="entry name" value="SnoaL-like"/>
</dbReference>
<evidence type="ECO:0000259" key="6">
    <source>
        <dbReference type="Pfam" id="PF12680"/>
    </source>
</evidence>
<dbReference type="GO" id="GO:0006352">
    <property type="term" value="P:DNA-templated transcription initiation"/>
    <property type="evidence" value="ECO:0007669"/>
    <property type="project" value="InterPro"/>
</dbReference>
<dbReference type="Proteomes" id="UP000516422">
    <property type="component" value="Chromosome"/>
</dbReference>
<feature type="domain" description="RNA polymerase sigma factor 70 region 4 type 2" evidence="5">
    <location>
        <begin position="4"/>
        <end position="53"/>
    </location>
</feature>
<dbReference type="NCBIfam" id="NF006089">
    <property type="entry name" value="PRK08241.1"/>
    <property type="match status" value="1"/>
</dbReference>
<dbReference type="InterPro" id="IPR013324">
    <property type="entry name" value="RNA_pol_sigma_r3/r4-like"/>
</dbReference>
<dbReference type="InterPro" id="IPR013249">
    <property type="entry name" value="RNA_pol_sigma70_r4_t2"/>
</dbReference>
<dbReference type="PANTHER" id="PTHR30173">
    <property type="entry name" value="SIGMA 19 FACTOR"/>
    <property type="match status" value="1"/>
</dbReference>
<dbReference type="Gene3D" id="1.10.10.10">
    <property type="entry name" value="Winged helix-like DNA-binding domain superfamily/Winged helix DNA-binding domain"/>
    <property type="match status" value="1"/>
</dbReference>
<comment type="similarity">
    <text evidence="1">Belongs to the sigma-70 factor family. ECF subfamily.</text>
</comment>
<evidence type="ECO:0000259" key="5">
    <source>
        <dbReference type="Pfam" id="PF08281"/>
    </source>
</evidence>
<dbReference type="GO" id="GO:0016987">
    <property type="term" value="F:sigma factor activity"/>
    <property type="evidence" value="ECO:0007669"/>
    <property type="project" value="UniProtKB-KW"/>
</dbReference>
<dbReference type="Pfam" id="PF12680">
    <property type="entry name" value="SnoaL_2"/>
    <property type="match status" value="1"/>
</dbReference>
<organism evidence="7 8">
    <name type="scientific">Streptomyces griseofuscus</name>
    <dbReference type="NCBI Taxonomy" id="146922"/>
    <lineage>
        <taxon>Bacteria</taxon>
        <taxon>Bacillati</taxon>
        <taxon>Actinomycetota</taxon>
        <taxon>Actinomycetes</taxon>
        <taxon>Kitasatosporales</taxon>
        <taxon>Streptomycetaceae</taxon>
        <taxon>Streptomyces</taxon>
    </lineage>
</organism>
<protein>
    <submittedName>
        <fullName evidence="7">ECF subfamily RNA polymerase sigma-70 factor</fullName>
    </submittedName>
</protein>
<evidence type="ECO:0000313" key="7">
    <source>
        <dbReference type="EMBL" id="QNT97599.1"/>
    </source>
</evidence>
<dbReference type="InterPro" id="IPR052704">
    <property type="entry name" value="ECF_Sigma-70_Domain"/>
</dbReference>
<evidence type="ECO:0000256" key="2">
    <source>
        <dbReference type="ARBA" id="ARBA00023015"/>
    </source>
</evidence>
<keyword evidence="4" id="KW-0804">Transcription</keyword>
<gene>
    <name evidence="7" type="primary">rpoE</name>
    <name evidence="7" type="ORF">HEP81_07367</name>
</gene>
<dbReference type="KEGG" id="sgf:HEP81_07367"/>
<keyword evidence="2" id="KW-0805">Transcription regulation</keyword>
<dbReference type="InterPro" id="IPR032710">
    <property type="entry name" value="NTF2-like_dom_sf"/>
</dbReference>
<reference evidence="7 8" key="1">
    <citation type="submission" date="2020-04" db="EMBL/GenBank/DDBJ databases">
        <title>Characterization and engineering of Streptomyces griseofuscus DSM40191 as a potential heterologous host for expression of BGCs.</title>
        <authorList>
            <person name="Gren T."/>
            <person name="Whitford C.M."/>
            <person name="Mohite O.S."/>
            <person name="Joergensen T.S."/>
            <person name="Nielsen J.B."/>
            <person name="Lee S.Y."/>
            <person name="Weber T."/>
        </authorList>
    </citation>
    <scope>NUCLEOTIDE SEQUENCE [LARGE SCALE GENOMIC DNA]</scope>
    <source>
        <strain evidence="7 8">DSM 40191</strain>
    </source>
</reference>
<dbReference type="AlphaFoldDB" id="A0A7H1QBB9"/>
<dbReference type="PANTHER" id="PTHR30173:SF36">
    <property type="entry name" value="ECF RNA POLYMERASE SIGMA FACTOR SIGJ"/>
    <property type="match status" value="1"/>
</dbReference>
<dbReference type="EMBL" id="CP051006">
    <property type="protein sequence ID" value="QNT97599.1"/>
    <property type="molecule type" value="Genomic_DNA"/>
</dbReference>
<dbReference type="Gene3D" id="3.10.450.50">
    <property type="match status" value="1"/>
</dbReference>
<accession>A0A7H1QBB9</accession>
<evidence type="ECO:0000256" key="3">
    <source>
        <dbReference type="ARBA" id="ARBA00023082"/>
    </source>
</evidence>
<proteinExistence type="inferred from homology"/>
<sequence length="219" mass="24476">MELAFLAALQHLPPRQRAVLIFRDVLDRQVEETAMLMDMSVAACNSALQRARHTLRERLPQRRVDWTAGDHGRQERDIVRRYIAAAEREDVSMMAGLLSVDVLVTMPPNPVWFDGRDALLKQLGRIFDSTSPGYFGRWRHLPVGANRQAAVAGYVQRPGTSVFRAQMVDVLRIESGQIVEITTFEAHLVTAFGLPLTLPAEHLGNTTPMTDLPGGRPTL</sequence>
<evidence type="ECO:0000256" key="4">
    <source>
        <dbReference type="ARBA" id="ARBA00023163"/>
    </source>
</evidence>
<name>A0A7H1QBB9_9ACTN</name>